<feature type="transmembrane region" description="Helical" evidence="1">
    <location>
        <begin position="104"/>
        <end position="126"/>
    </location>
</feature>
<keyword evidence="1" id="KW-0472">Membrane</keyword>
<feature type="transmembrane region" description="Helical" evidence="1">
    <location>
        <begin position="153"/>
        <end position="171"/>
    </location>
</feature>
<dbReference type="AlphaFoldDB" id="A0A8T2LGK7"/>
<dbReference type="EMBL" id="JAICCE010000012">
    <property type="protein sequence ID" value="KAG9270007.1"/>
    <property type="molecule type" value="Genomic_DNA"/>
</dbReference>
<evidence type="ECO:0000256" key="1">
    <source>
        <dbReference type="SAM" id="Phobius"/>
    </source>
</evidence>
<reference evidence="2 3" key="1">
    <citation type="submission" date="2021-07" db="EMBL/GenBank/DDBJ databases">
        <authorList>
            <person name="Imarazene B."/>
            <person name="Zahm M."/>
            <person name="Klopp C."/>
            <person name="Cabau C."/>
            <person name="Beille S."/>
            <person name="Jouanno E."/>
            <person name="Castinel A."/>
            <person name="Lluch J."/>
            <person name="Gil L."/>
            <person name="Kuchtly C."/>
            <person name="Lopez Roques C."/>
            <person name="Donnadieu C."/>
            <person name="Parrinello H."/>
            <person name="Journot L."/>
            <person name="Du K."/>
            <person name="Schartl M."/>
            <person name="Retaux S."/>
            <person name="Guiguen Y."/>
        </authorList>
    </citation>
    <scope>NUCLEOTIDE SEQUENCE [LARGE SCALE GENOMIC DNA]</scope>
    <source>
        <strain evidence="2">Pach_M1</strain>
        <tissue evidence="2">Testis</tissue>
    </source>
</reference>
<comment type="caution">
    <text evidence="2">The sequence shown here is derived from an EMBL/GenBank/DDBJ whole genome shotgun (WGS) entry which is preliminary data.</text>
</comment>
<feature type="transmembrane region" description="Helical" evidence="1">
    <location>
        <begin position="237"/>
        <end position="256"/>
    </location>
</feature>
<dbReference type="Proteomes" id="UP000752171">
    <property type="component" value="Unassembled WGS sequence"/>
</dbReference>
<protein>
    <submittedName>
        <fullName evidence="2">Uncharacterized protein</fullName>
    </submittedName>
</protein>
<gene>
    <name evidence="2" type="ORF">AMEX_G14914</name>
</gene>
<proteinExistence type="predicted"/>
<feature type="transmembrane region" description="Helical" evidence="1">
    <location>
        <begin position="213"/>
        <end position="230"/>
    </location>
</feature>
<feature type="transmembrane region" description="Helical" evidence="1">
    <location>
        <begin position="9"/>
        <end position="27"/>
    </location>
</feature>
<accession>A0A8T2LGK7</accession>
<evidence type="ECO:0000313" key="3">
    <source>
        <dbReference type="Proteomes" id="UP000752171"/>
    </source>
</evidence>
<evidence type="ECO:0000313" key="2">
    <source>
        <dbReference type="EMBL" id="KAG9270007.1"/>
    </source>
</evidence>
<sequence>MKKLRESQVISAELTFGLVLITAYQIIQQNILSPESQIPSDAPSGFTCSLVCVWFASNVKFLLFKSDSSQHSLFAHSISRLVAFLALLGARCKWCTIRGEQEQTTVLSALLLCFFVVSSLIVMALGHSHSKGSLGKLAIFLEPQRFFLQMDSFSYLISGLLWLMCPGWLLGTEIRSEENLQLYLSRAFGAMMVGDSLASFTTQSQLDTAEASVYSSRTAGTVLLLLMLVLHNQLTASSWAGVPVSLVLLAAAFWTVNSILGCLSSRDIHAGASAEKIYEQALQGTRKSRLLQRGVTL</sequence>
<keyword evidence="1" id="KW-1133">Transmembrane helix</keyword>
<name>A0A8T2LGK7_ASTMX</name>
<organism evidence="2 3">
    <name type="scientific">Astyanax mexicanus</name>
    <name type="common">Blind cave fish</name>
    <name type="synonym">Astyanax fasciatus mexicanus</name>
    <dbReference type="NCBI Taxonomy" id="7994"/>
    <lineage>
        <taxon>Eukaryota</taxon>
        <taxon>Metazoa</taxon>
        <taxon>Chordata</taxon>
        <taxon>Craniata</taxon>
        <taxon>Vertebrata</taxon>
        <taxon>Euteleostomi</taxon>
        <taxon>Actinopterygii</taxon>
        <taxon>Neopterygii</taxon>
        <taxon>Teleostei</taxon>
        <taxon>Ostariophysi</taxon>
        <taxon>Characiformes</taxon>
        <taxon>Characoidei</taxon>
        <taxon>Acestrorhamphidae</taxon>
        <taxon>Acestrorhamphinae</taxon>
        <taxon>Astyanax</taxon>
    </lineage>
</organism>
<keyword evidence="1" id="KW-0812">Transmembrane</keyword>